<organism evidence="2 3">
    <name type="scientific">Anaerobacillus alkaliphilus</name>
    <dbReference type="NCBI Taxonomy" id="1548597"/>
    <lineage>
        <taxon>Bacteria</taxon>
        <taxon>Bacillati</taxon>
        <taxon>Bacillota</taxon>
        <taxon>Bacilli</taxon>
        <taxon>Bacillales</taxon>
        <taxon>Bacillaceae</taxon>
        <taxon>Anaerobacillus</taxon>
    </lineage>
</organism>
<dbReference type="Proteomes" id="UP000290649">
    <property type="component" value="Unassembled WGS sequence"/>
</dbReference>
<evidence type="ECO:0000313" key="3">
    <source>
        <dbReference type="Proteomes" id="UP000290649"/>
    </source>
</evidence>
<dbReference type="Gene3D" id="3.40.50.2000">
    <property type="entry name" value="Glycogen Phosphorylase B"/>
    <property type="match status" value="1"/>
</dbReference>
<keyword evidence="3" id="KW-1185">Reference proteome</keyword>
<keyword evidence="2" id="KW-0808">Transferase</keyword>
<dbReference type="EMBL" id="QOUX01000047">
    <property type="protein sequence ID" value="RXI96465.1"/>
    <property type="molecule type" value="Genomic_DNA"/>
</dbReference>
<dbReference type="Pfam" id="PF00534">
    <property type="entry name" value="Glycos_transf_1"/>
    <property type="match status" value="1"/>
</dbReference>
<feature type="domain" description="Glycosyl transferase family 1" evidence="1">
    <location>
        <begin position="144"/>
        <end position="271"/>
    </location>
</feature>
<gene>
    <name evidence="2" type="ORF">DS745_22405</name>
</gene>
<proteinExistence type="predicted"/>
<dbReference type="GO" id="GO:0016757">
    <property type="term" value="F:glycosyltransferase activity"/>
    <property type="evidence" value="ECO:0007669"/>
    <property type="project" value="InterPro"/>
</dbReference>
<accession>A0A4Q0VQ36</accession>
<dbReference type="AlphaFoldDB" id="A0A4Q0VQ36"/>
<name>A0A4Q0VQ36_9BACI</name>
<reference evidence="2 3" key="1">
    <citation type="journal article" date="2019" name="Int. J. Syst. Evol. Microbiol.">
        <title>Anaerobacillus alkaliphilus sp. nov., a novel alkaliphilic and moderately halophilic bacterium.</title>
        <authorList>
            <person name="Borsodi A.K."/>
            <person name="Aszalos J.M."/>
            <person name="Bihari P."/>
            <person name="Nagy I."/>
            <person name="Schumann P."/>
            <person name="Sproer C."/>
            <person name="Kovacs A.L."/>
            <person name="Boka K."/>
            <person name="Dobosy P."/>
            <person name="Ovari M."/>
            <person name="Szili-Kovacs T."/>
            <person name="Toth E."/>
        </authorList>
    </citation>
    <scope>NUCLEOTIDE SEQUENCE [LARGE SCALE GENOMIC DNA]</scope>
    <source>
        <strain evidence="2 3">B16-10</strain>
    </source>
</reference>
<protein>
    <submittedName>
        <fullName evidence="2">Glycosyltransferase</fullName>
    </submittedName>
</protein>
<dbReference type="OrthoDB" id="6713581at2"/>
<evidence type="ECO:0000313" key="2">
    <source>
        <dbReference type="EMBL" id="RXI96465.1"/>
    </source>
</evidence>
<dbReference type="SUPFAM" id="SSF53756">
    <property type="entry name" value="UDP-Glycosyltransferase/glycogen phosphorylase"/>
    <property type="match status" value="1"/>
</dbReference>
<sequence length="329" mass="39193">MQKLLFAGRDFKFMTDIIDFFESDPNFEVKFDHWKGKDRHNEEESRNLLQWADIIIAEWCLGNAVWYSKNKLEHQKLFIRLHRQEIKRNYLYDLKIKNINKLVFIAPHIKEEVEQKISLPADKSTLIYNTTNVTLLNKQKVKDSMFHIGMLGFHTKRKRPDKVIEIFEKLKQIDNRYTLHFKGKHPSDVSWVWKKEAQREYFKKLFERIEASPYKDSIIFDDFGSDVDEWFRNIGFILSTSDHEGSHQAVSEGMASGSIPMITGWEGPERMYPPEYVKYSTDDIVKAILVYRNNEKQFSAKQKEVVNFCYKHFDTDIICRQWLELITNS</sequence>
<dbReference type="RefSeq" id="WP_129080442.1">
    <property type="nucleotide sequence ID" value="NZ_QOUX01000047.1"/>
</dbReference>
<evidence type="ECO:0000259" key="1">
    <source>
        <dbReference type="Pfam" id="PF00534"/>
    </source>
</evidence>
<comment type="caution">
    <text evidence="2">The sequence shown here is derived from an EMBL/GenBank/DDBJ whole genome shotgun (WGS) entry which is preliminary data.</text>
</comment>
<dbReference type="InterPro" id="IPR001296">
    <property type="entry name" value="Glyco_trans_1"/>
</dbReference>